<proteinExistence type="predicted"/>
<gene>
    <name evidence="2" type="ORF">CBW24_10080</name>
</gene>
<reference evidence="2 3" key="1">
    <citation type="submission" date="2017-05" db="EMBL/GenBank/DDBJ databases">
        <title>Comparative genomic and metabolic analysis of manganese-oxidizing mechanisms in Celeribater manganoxidans DY25T: its adaption to the environment of polymetallic nodule.</title>
        <authorList>
            <person name="Wang X."/>
        </authorList>
    </citation>
    <scope>NUCLEOTIDE SEQUENCE [LARGE SCALE GENOMIC DNA]</scope>
    <source>
        <strain evidence="2 3">DY25</strain>
    </source>
</reference>
<name>A0A291M392_9RHOB</name>
<feature type="compositionally biased region" description="Low complexity" evidence="1">
    <location>
        <begin position="21"/>
        <end position="40"/>
    </location>
</feature>
<dbReference type="AlphaFoldDB" id="A0A291M392"/>
<sequence length="161" mass="15781">MAATALTLAACTDAQMTPKSAPGTPAAADATPATSLVPNAPAAPPPSAGATTVEQFDTTSAEERAAATDTSSAGGEKLLGTSIGSLGSPTDPGFWAVTPLVKSATQGRLVHAPSGASVKVELRPMDAEPGAGTQISLPAFRALGLPLTDLPELEVYSGGAA</sequence>
<dbReference type="KEGG" id="cmag:CBW24_10080"/>
<dbReference type="EMBL" id="CP021404">
    <property type="protein sequence ID" value="ATI43399.1"/>
    <property type="molecule type" value="Genomic_DNA"/>
</dbReference>
<protein>
    <recommendedName>
        <fullName evidence="4">D-galactarate dehydratase</fullName>
    </recommendedName>
</protein>
<dbReference type="Proteomes" id="UP000219050">
    <property type="component" value="Chromosome"/>
</dbReference>
<organism evidence="2 3">
    <name type="scientific">Pacificitalea manganoxidans</name>
    <dbReference type="NCBI Taxonomy" id="1411902"/>
    <lineage>
        <taxon>Bacteria</taxon>
        <taxon>Pseudomonadati</taxon>
        <taxon>Pseudomonadota</taxon>
        <taxon>Alphaproteobacteria</taxon>
        <taxon>Rhodobacterales</taxon>
        <taxon>Paracoccaceae</taxon>
        <taxon>Pacificitalea</taxon>
    </lineage>
</organism>
<feature type="region of interest" description="Disordered" evidence="1">
    <location>
        <begin position="15"/>
        <end position="88"/>
    </location>
</feature>
<keyword evidence="3" id="KW-1185">Reference proteome</keyword>
<evidence type="ECO:0000313" key="3">
    <source>
        <dbReference type="Proteomes" id="UP000219050"/>
    </source>
</evidence>
<evidence type="ECO:0008006" key="4">
    <source>
        <dbReference type="Google" id="ProtNLM"/>
    </source>
</evidence>
<evidence type="ECO:0000256" key="1">
    <source>
        <dbReference type="SAM" id="MobiDB-lite"/>
    </source>
</evidence>
<accession>A0A291M392</accession>
<evidence type="ECO:0000313" key="2">
    <source>
        <dbReference type="EMBL" id="ATI43399.1"/>
    </source>
</evidence>